<dbReference type="AlphaFoldDB" id="A0A851GH43"/>
<feature type="transmembrane region" description="Helical" evidence="16">
    <location>
        <begin position="136"/>
        <end position="154"/>
    </location>
</feature>
<dbReference type="RefSeq" id="WP_178933941.1">
    <property type="nucleotide sequence ID" value="NZ_JACBAZ010000008.1"/>
</dbReference>
<feature type="transmembrane region" description="Helical" evidence="16">
    <location>
        <begin position="160"/>
        <end position="180"/>
    </location>
</feature>
<keyword evidence="8 16" id="KW-0812">Transmembrane</keyword>
<keyword evidence="11 16" id="KW-0472">Membrane</keyword>
<evidence type="ECO:0000313" key="17">
    <source>
        <dbReference type="EMBL" id="NWK57108.1"/>
    </source>
</evidence>
<comment type="similarity">
    <text evidence="3 15">Belongs to the CDP-alcohol phosphatidyltransferase class-I family.</text>
</comment>
<dbReference type="InterPro" id="IPR048254">
    <property type="entry name" value="CDP_ALCOHOL_P_TRANSF_CS"/>
</dbReference>
<feature type="transmembrane region" description="Helical" evidence="16">
    <location>
        <begin position="38"/>
        <end position="55"/>
    </location>
</feature>
<dbReference type="PANTHER" id="PTHR14269">
    <property type="entry name" value="CDP-DIACYLGLYCEROL--GLYCEROL-3-PHOSPHATE 3-PHOSPHATIDYLTRANSFERASE-RELATED"/>
    <property type="match status" value="1"/>
</dbReference>
<gene>
    <name evidence="17" type="ORF">HW115_15915</name>
</gene>
<keyword evidence="13" id="KW-1208">Phospholipid metabolism</keyword>
<dbReference type="Gene3D" id="1.20.120.1760">
    <property type="match status" value="1"/>
</dbReference>
<keyword evidence="10" id="KW-0443">Lipid metabolism</keyword>
<dbReference type="Pfam" id="PF01066">
    <property type="entry name" value="CDP-OH_P_transf"/>
    <property type="match status" value="1"/>
</dbReference>
<evidence type="ECO:0000256" key="13">
    <source>
        <dbReference type="ARBA" id="ARBA00023264"/>
    </source>
</evidence>
<name>A0A851GH43_9BACT</name>
<evidence type="ECO:0000256" key="16">
    <source>
        <dbReference type="SAM" id="Phobius"/>
    </source>
</evidence>
<sequence>MTFASLITLTRIALVPVFAVFAVLYSQSVQTGAPEETLRWLAIITFIVAAASDGLDGFIARHFNQCSEFGAFIDPIADKLLMLTGIITLSFAPWGENQWQIAPWFATLVIARDIIILGGIVILYYLKRRVPIRPSWIGKTCTVTQMTLLAWVMLKIELLPLLYPTILAAIFTLWSGIFYVQHGFQINANARKAI</sequence>
<comment type="caution">
    <text evidence="17">The sequence shown here is derived from an EMBL/GenBank/DDBJ whole genome shotgun (WGS) entry which is preliminary data.</text>
</comment>
<dbReference type="EC" id="2.7.8.5" evidence="4"/>
<keyword evidence="6" id="KW-0444">Lipid biosynthesis</keyword>
<proteinExistence type="inferred from homology"/>
<dbReference type="InterPro" id="IPR043130">
    <property type="entry name" value="CDP-OH_PTrfase_TM_dom"/>
</dbReference>
<evidence type="ECO:0000256" key="4">
    <source>
        <dbReference type="ARBA" id="ARBA00013170"/>
    </source>
</evidence>
<evidence type="ECO:0000256" key="11">
    <source>
        <dbReference type="ARBA" id="ARBA00023136"/>
    </source>
</evidence>
<keyword evidence="7 15" id="KW-0808">Transferase</keyword>
<feature type="transmembrane region" description="Helical" evidence="16">
    <location>
        <begin position="101"/>
        <end position="124"/>
    </location>
</feature>
<dbReference type="PANTHER" id="PTHR14269:SF11">
    <property type="entry name" value="CDP-DIACYLGLYCEROL--GLYCEROL-3-PHOSPHATE 3-PHOSPHATIDYLTRANSFERASE"/>
    <property type="match status" value="1"/>
</dbReference>
<evidence type="ECO:0000256" key="8">
    <source>
        <dbReference type="ARBA" id="ARBA00022692"/>
    </source>
</evidence>
<comment type="subcellular location">
    <subcellularLocation>
        <location evidence="1">Membrane</location>
        <topology evidence="1">Multi-pass membrane protein</topology>
    </subcellularLocation>
</comment>
<evidence type="ECO:0000256" key="15">
    <source>
        <dbReference type="RuleBase" id="RU003750"/>
    </source>
</evidence>
<evidence type="ECO:0000256" key="6">
    <source>
        <dbReference type="ARBA" id="ARBA00022516"/>
    </source>
</evidence>
<evidence type="ECO:0000256" key="10">
    <source>
        <dbReference type="ARBA" id="ARBA00023098"/>
    </source>
</evidence>
<dbReference type="GO" id="GO:0046474">
    <property type="term" value="P:glycerophospholipid biosynthetic process"/>
    <property type="evidence" value="ECO:0007669"/>
    <property type="project" value="TreeGrafter"/>
</dbReference>
<dbReference type="Proteomes" id="UP000557872">
    <property type="component" value="Unassembled WGS sequence"/>
</dbReference>
<dbReference type="InterPro" id="IPR000462">
    <property type="entry name" value="CDP-OH_P_trans"/>
</dbReference>
<evidence type="ECO:0000256" key="14">
    <source>
        <dbReference type="ARBA" id="ARBA00048586"/>
    </source>
</evidence>
<keyword evidence="9 16" id="KW-1133">Transmembrane helix</keyword>
<reference evidence="17 18" key="1">
    <citation type="submission" date="2020-07" db="EMBL/GenBank/DDBJ databases">
        <title>Roseicoccus Jingziensis gen. nov., sp. nov., isolated from coastal seawater.</title>
        <authorList>
            <person name="Feng X."/>
        </authorList>
    </citation>
    <scope>NUCLEOTIDE SEQUENCE [LARGE SCALE GENOMIC DNA]</scope>
    <source>
        <strain evidence="17 18">N1E253</strain>
    </source>
</reference>
<dbReference type="InterPro" id="IPR050324">
    <property type="entry name" value="CDP-alcohol_PTase-I"/>
</dbReference>
<evidence type="ECO:0000256" key="1">
    <source>
        <dbReference type="ARBA" id="ARBA00004141"/>
    </source>
</evidence>
<dbReference type="GO" id="GO:0016020">
    <property type="term" value="C:membrane"/>
    <property type="evidence" value="ECO:0007669"/>
    <property type="project" value="UniProtKB-SubCell"/>
</dbReference>
<organism evidence="17 18">
    <name type="scientific">Oceaniferula marina</name>
    <dbReference type="NCBI Taxonomy" id="2748318"/>
    <lineage>
        <taxon>Bacteria</taxon>
        <taxon>Pseudomonadati</taxon>
        <taxon>Verrucomicrobiota</taxon>
        <taxon>Verrucomicrobiia</taxon>
        <taxon>Verrucomicrobiales</taxon>
        <taxon>Verrucomicrobiaceae</taxon>
        <taxon>Oceaniferula</taxon>
    </lineage>
</organism>
<dbReference type="PROSITE" id="PS00379">
    <property type="entry name" value="CDP_ALCOHOL_P_TRANSF"/>
    <property type="match status" value="1"/>
</dbReference>
<comment type="pathway">
    <text evidence="2">Phospholipid metabolism; phosphatidylglycerol biosynthesis; phosphatidylglycerol from CDP-diacylglycerol: step 1/2.</text>
</comment>
<dbReference type="PIRSF" id="PIRSF000847">
    <property type="entry name" value="Phos_ph_gly_syn"/>
    <property type="match status" value="1"/>
</dbReference>
<evidence type="ECO:0000256" key="2">
    <source>
        <dbReference type="ARBA" id="ARBA00005042"/>
    </source>
</evidence>
<keyword evidence="12" id="KW-0594">Phospholipid biosynthesis</keyword>
<evidence type="ECO:0000256" key="12">
    <source>
        <dbReference type="ARBA" id="ARBA00023209"/>
    </source>
</evidence>
<evidence type="ECO:0000256" key="9">
    <source>
        <dbReference type="ARBA" id="ARBA00022989"/>
    </source>
</evidence>
<dbReference type="GO" id="GO:0008444">
    <property type="term" value="F:CDP-diacylglycerol-glycerol-3-phosphate 3-phosphatidyltransferase activity"/>
    <property type="evidence" value="ECO:0007669"/>
    <property type="project" value="UniProtKB-EC"/>
</dbReference>
<accession>A0A851GH43</accession>
<keyword evidence="18" id="KW-1185">Reference proteome</keyword>
<evidence type="ECO:0000256" key="3">
    <source>
        <dbReference type="ARBA" id="ARBA00010441"/>
    </source>
</evidence>
<protein>
    <recommendedName>
        <fullName evidence="5">CDP-diacylglycerol--glycerol-3-phosphate 3-phosphatidyltransferase</fullName>
        <ecNumber evidence="4">2.7.8.5</ecNumber>
    </recommendedName>
</protein>
<comment type="catalytic activity">
    <reaction evidence="14">
        <text>a CDP-1,2-diacyl-sn-glycerol + sn-glycerol 3-phosphate = a 1,2-diacyl-sn-glycero-3-phospho-(1'-sn-glycero-3'-phosphate) + CMP + H(+)</text>
        <dbReference type="Rhea" id="RHEA:12593"/>
        <dbReference type="ChEBI" id="CHEBI:15378"/>
        <dbReference type="ChEBI" id="CHEBI:57597"/>
        <dbReference type="ChEBI" id="CHEBI:58332"/>
        <dbReference type="ChEBI" id="CHEBI:60110"/>
        <dbReference type="ChEBI" id="CHEBI:60377"/>
        <dbReference type="EC" id="2.7.8.5"/>
    </reaction>
</comment>
<evidence type="ECO:0000256" key="5">
    <source>
        <dbReference type="ARBA" id="ARBA00014944"/>
    </source>
</evidence>
<evidence type="ECO:0000256" key="7">
    <source>
        <dbReference type="ARBA" id="ARBA00022679"/>
    </source>
</evidence>
<dbReference type="InterPro" id="IPR004570">
    <property type="entry name" value="Phosphatidylglycerol_P_synth"/>
</dbReference>
<dbReference type="EMBL" id="JACBAZ010000008">
    <property type="protein sequence ID" value="NWK57108.1"/>
    <property type="molecule type" value="Genomic_DNA"/>
</dbReference>
<evidence type="ECO:0000313" key="18">
    <source>
        <dbReference type="Proteomes" id="UP000557872"/>
    </source>
</evidence>